<dbReference type="EMBL" id="CAEKKB010000001">
    <property type="protein sequence ID" value="CAB4294772.1"/>
    <property type="molecule type" value="Genomic_DNA"/>
</dbReference>
<evidence type="ECO:0000313" key="4">
    <source>
        <dbReference type="Proteomes" id="UP000507245"/>
    </source>
</evidence>
<name>A0A6J5W469_PRUAR</name>
<evidence type="ECO:0000256" key="1">
    <source>
        <dbReference type="SAM" id="Phobius"/>
    </source>
</evidence>
<keyword evidence="4" id="KW-1185">Reference proteome</keyword>
<keyword evidence="1" id="KW-0812">Transmembrane</keyword>
<dbReference type="Proteomes" id="UP000507245">
    <property type="component" value="Unassembled WGS sequence"/>
</dbReference>
<keyword evidence="1" id="KW-0472">Membrane</keyword>
<keyword evidence="1" id="KW-1133">Transmembrane helix</keyword>
<dbReference type="AlphaFoldDB" id="A0A6J5W469"/>
<accession>A0A6J5W469</accession>
<sequence length="110" mass="12228">MPPRKVLLQRAAGKAGEIAGSRSLWRKCRKIGGKGLVTWNVGVSSREFVGVMVGENHARAASTSVLNVLSVLTLLGTRLLFLQRLLHTRFKSYRCKIPKIRVFPPLLLFS</sequence>
<evidence type="ECO:0000313" key="2">
    <source>
        <dbReference type="EMBL" id="CAB4294771.1"/>
    </source>
</evidence>
<reference evidence="4" key="1">
    <citation type="journal article" date="2020" name="Genome Biol.">
        <title>Gamete binning: chromosome-level and haplotype-resolved genome assembly enabled by high-throughput single-cell sequencing of gamete genomes.</title>
        <authorList>
            <person name="Campoy J.A."/>
            <person name="Sun H."/>
            <person name="Goel M."/>
            <person name="Jiao W.-B."/>
            <person name="Folz-Donahue K."/>
            <person name="Wang N."/>
            <person name="Rubio M."/>
            <person name="Liu C."/>
            <person name="Kukat C."/>
            <person name="Ruiz D."/>
            <person name="Huettel B."/>
            <person name="Schneeberger K."/>
        </authorList>
    </citation>
    <scope>NUCLEOTIDE SEQUENCE [LARGE SCALE GENOMIC DNA]</scope>
    <source>
        <strain evidence="4">cv. Rojo Pasion</strain>
    </source>
</reference>
<reference evidence="3" key="2">
    <citation type="submission" date="2020-05" db="EMBL/GenBank/DDBJ databases">
        <authorList>
            <person name="Campoy J."/>
            <person name="Schneeberger K."/>
            <person name="Spophaly S."/>
        </authorList>
    </citation>
    <scope>NUCLEOTIDE SEQUENCE [LARGE SCALE GENOMIC DNA]</scope>
    <source>
        <strain evidence="3">PruArmRojPasFocal</strain>
    </source>
</reference>
<protein>
    <submittedName>
        <fullName evidence="3">Uncharacterized protein</fullName>
    </submittedName>
</protein>
<dbReference type="EMBL" id="CAEKKB010000001">
    <property type="protein sequence ID" value="CAB4294771.1"/>
    <property type="molecule type" value="Genomic_DNA"/>
</dbReference>
<evidence type="ECO:0000313" key="3">
    <source>
        <dbReference type="EMBL" id="CAB4294772.1"/>
    </source>
</evidence>
<feature type="transmembrane region" description="Helical" evidence="1">
    <location>
        <begin position="60"/>
        <end position="81"/>
    </location>
</feature>
<gene>
    <name evidence="2" type="ORF">ORAREDHAP_LOCUS5812</name>
    <name evidence="3" type="ORF">ORAREDHAP_LOCUS5813</name>
</gene>
<proteinExistence type="predicted"/>
<organism evidence="3 4">
    <name type="scientific">Prunus armeniaca</name>
    <name type="common">Apricot</name>
    <name type="synonym">Armeniaca vulgaris</name>
    <dbReference type="NCBI Taxonomy" id="36596"/>
    <lineage>
        <taxon>Eukaryota</taxon>
        <taxon>Viridiplantae</taxon>
        <taxon>Streptophyta</taxon>
        <taxon>Embryophyta</taxon>
        <taxon>Tracheophyta</taxon>
        <taxon>Spermatophyta</taxon>
        <taxon>Magnoliopsida</taxon>
        <taxon>eudicotyledons</taxon>
        <taxon>Gunneridae</taxon>
        <taxon>Pentapetalae</taxon>
        <taxon>rosids</taxon>
        <taxon>fabids</taxon>
        <taxon>Rosales</taxon>
        <taxon>Rosaceae</taxon>
        <taxon>Amygdaloideae</taxon>
        <taxon>Amygdaleae</taxon>
        <taxon>Prunus</taxon>
    </lineage>
</organism>